<keyword evidence="1" id="KW-0812">Transmembrane</keyword>
<evidence type="ECO:0000256" key="1">
    <source>
        <dbReference type="SAM" id="Phobius"/>
    </source>
</evidence>
<feature type="transmembrane region" description="Helical" evidence="1">
    <location>
        <begin position="12"/>
        <end position="31"/>
    </location>
</feature>
<comment type="caution">
    <text evidence="2">The sequence shown here is derived from an EMBL/GenBank/DDBJ whole genome shotgun (WGS) entry which is preliminary data.</text>
</comment>
<evidence type="ECO:0000313" key="3">
    <source>
        <dbReference type="Proteomes" id="UP001139168"/>
    </source>
</evidence>
<evidence type="ECO:0000313" key="2">
    <source>
        <dbReference type="EMBL" id="MCC3267025.1"/>
    </source>
</evidence>
<keyword evidence="1" id="KW-1133">Transmembrane helix</keyword>
<evidence type="ECO:0008006" key="4">
    <source>
        <dbReference type="Google" id="ProtNLM"/>
    </source>
</evidence>
<reference evidence="2" key="1">
    <citation type="submission" date="2021-10" db="EMBL/GenBank/DDBJ databases">
        <title>Novel species in genus Arthrobacter.</title>
        <authorList>
            <person name="Liu Y."/>
        </authorList>
    </citation>
    <scope>NUCLEOTIDE SEQUENCE</scope>
    <source>
        <strain evidence="2">Zg-Y786</strain>
    </source>
</reference>
<feature type="transmembrane region" description="Helical" evidence="1">
    <location>
        <begin position="51"/>
        <end position="77"/>
    </location>
</feature>
<sequence length="103" mass="10610">MSGTALARSTMRFGTGLGIAAVILIVLGPFINRNFGVGDAMGLLTPLVWEAAPAAVLISLAYLILLVLCLLLSAALLTTSLVIRHAAASEKATRTNESASVTD</sequence>
<name>A0ABS8GK81_9MICC</name>
<dbReference type="Proteomes" id="UP001139168">
    <property type="component" value="Unassembled WGS sequence"/>
</dbReference>
<keyword evidence="1" id="KW-0472">Membrane</keyword>
<proteinExistence type="predicted"/>
<keyword evidence="3" id="KW-1185">Reference proteome</keyword>
<accession>A0ABS8GK81</accession>
<protein>
    <recommendedName>
        <fullName evidence="4">Amino acid transporter</fullName>
    </recommendedName>
</protein>
<dbReference type="EMBL" id="JAJFZQ010000007">
    <property type="protein sequence ID" value="MCC3267025.1"/>
    <property type="molecule type" value="Genomic_DNA"/>
</dbReference>
<organism evidence="2 3">
    <name type="scientific">Arthrobacter gengyunqii</name>
    <dbReference type="NCBI Taxonomy" id="2886940"/>
    <lineage>
        <taxon>Bacteria</taxon>
        <taxon>Bacillati</taxon>
        <taxon>Actinomycetota</taxon>
        <taxon>Actinomycetes</taxon>
        <taxon>Micrococcales</taxon>
        <taxon>Micrococcaceae</taxon>
        <taxon>Arthrobacter</taxon>
    </lineage>
</organism>
<dbReference type="RefSeq" id="WP_227891919.1">
    <property type="nucleotide sequence ID" value="NZ_JAJFZQ010000007.1"/>
</dbReference>
<gene>
    <name evidence="2" type="ORF">LJ752_13360</name>
</gene>